<dbReference type="AlphaFoldDB" id="A0A4P7N836"/>
<dbReference type="Proteomes" id="UP000294847">
    <property type="component" value="Chromosome 3"/>
</dbReference>
<organism evidence="1 2">
    <name type="scientific">Pyricularia oryzae</name>
    <name type="common">Rice blast fungus</name>
    <name type="synonym">Magnaporthe oryzae</name>
    <dbReference type="NCBI Taxonomy" id="318829"/>
    <lineage>
        <taxon>Eukaryota</taxon>
        <taxon>Fungi</taxon>
        <taxon>Dikarya</taxon>
        <taxon>Ascomycota</taxon>
        <taxon>Pezizomycotina</taxon>
        <taxon>Sordariomycetes</taxon>
        <taxon>Sordariomycetidae</taxon>
        <taxon>Magnaporthales</taxon>
        <taxon>Pyriculariaceae</taxon>
        <taxon>Pyricularia</taxon>
    </lineage>
</organism>
<protein>
    <submittedName>
        <fullName evidence="1">Uncharacterized protein</fullName>
    </submittedName>
</protein>
<reference evidence="1 2" key="1">
    <citation type="journal article" date="2019" name="Mol. Biol. Evol.">
        <title>Blast fungal genomes show frequent chromosomal changes, gene gains and losses, and effector gene turnover.</title>
        <authorList>
            <person name="Gomez Luciano L.B."/>
            <person name="Jason Tsai I."/>
            <person name="Chuma I."/>
            <person name="Tosa Y."/>
            <person name="Chen Y.H."/>
            <person name="Li J.Y."/>
            <person name="Li M.Y."/>
            <person name="Jade Lu M.Y."/>
            <person name="Nakayashiki H."/>
            <person name="Li W.H."/>
        </authorList>
    </citation>
    <scope>NUCLEOTIDE SEQUENCE [LARGE SCALE GENOMIC DNA]</scope>
    <source>
        <strain evidence="1">MZ5-1-6</strain>
    </source>
</reference>
<gene>
    <name evidence="1" type="ORF">PoMZ_03589</name>
</gene>
<dbReference type="EMBL" id="CP034206">
    <property type="protein sequence ID" value="QBZ58633.1"/>
    <property type="molecule type" value="Genomic_DNA"/>
</dbReference>
<accession>A0A4P7N836</accession>
<evidence type="ECO:0000313" key="2">
    <source>
        <dbReference type="Proteomes" id="UP000294847"/>
    </source>
</evidence>
<proteinExistence type="predicted"/>
<name>A0A4P7N836_PYROR</name>
<sequence length="38" mass="3976">MPPIEQGTELEVADWFVVATGGSGGGGLTWGRTREASR</sequence>
<evidence type="ECO:0000313" key="1">
    <source>
        <dbReference type="EMBL" id="QBZ58633.1"/>
    </source>
</evidence>